<proteinExistence type="predicted"/>
<feature type="compositionally biased region" description="Basic and acidic residues" evidence="1">
    <location>
        <begin position="21"/>
        <end position="32"/>
    </location>
</feature>
<feature type="region of interest" description="Disordered" evidence="1">
    <location>
        <begin position="1"/>
        <end position="32"/>
    </location>
</feature>
<dbReference type="EMBL" id="JAUSRB010000002">
    <property type="protein sequence ID" value="MDP9868429.1"/>
    <property type="molecule type" value="Genomic_DNA"/>
</dbReference>
<feature type="compositionally biased region" description="Pro residues" evidence="1">
    <location>
        <begin position="1"/>
        <end position="12"/>
    </location>
</feature>
<organism evidence="2 3">
    <name type="scientific">Streptosporangium brasiliense</name>
    <dbReference type="NCBI Taxonomy" id="47480"/>
    <lineage>
        <taxon>Bacteria</taxon>
        <taxon>Bacillati</taxon>
        <taxon>Actinomycetota</taxon>
        <taxon>Actinomycetes</taxon>
        <taxon>Streptosporangiales</taxon>
        <taxon>Streptosporangiaceae</taxon>
        <taxon>Streptosporangium</taxon>
    </lineage>
</organism>
<accession>A0ABT9RI83</accession>
<comment type="caution">
    <text evidence="2">The sequence shown here is derived from an EMBL/GenBank/DDBJ whole genome shotgun (WGS) entry which is preliminary data.</text>
</comment>
<sequence>MDASPPARPIPLPTRLIELPDGGRDHGREEDA</sequence>
<evidence type="ECO:0000313" key="3">
    <source>
        <dbReference type="Proteomes" id="UP001230426"/>
    </source>
</evidence>
<evidence type="ECO:0000313" key="2">
    <source>
        <dbReference type="EMBL" id="MDP9868429.1"/>
    </source>
</evidence>
<evidence type="ECO:0000256" key="1">
    <source>
        <dbReference type="SAM" id="MobiDB-lite"/>
    </source>
</evidence>
<reference evidence="2 3" key="1">
    <citation type="submission" date="2023-07" db="EMBL/GenBank/DDBJ databases">
        <title>Sequencing the genomes of 1000 actinobacteria strains.</title>
        <authorList>
            <person name="Klenk H.-P."/>
        </authorList>
    </citation>
    <scope>NUCLEOTIDE SEQUENCE [LARGE SCALE GENOMIC DNA]</scope>
    <source>
        <strain evidence="2 3">DSM 44109</strain>
    </source>
</reference>
<gene>
    <name evidence="2" type="ORF">J2S55_007695</name>
</gene>
<protein>
    <submittedName>
        <fullName evidence="2">Uncharacterized protein</fullName>
    </submittedName>
</protein>
<keyword evidence="3" id="KW-1185">Reference proteome</keyword>
<name>A0ABT9RI83_9ACTN</name>
<dbReference type="Proteomes" id="UP001230426">
    <property type="component" value="Unassembled WGS sequence"/>
</dbReference>